<dbReference type="InterPro" id="IPR005183">
    <property type="entry name" value="DUF305_CopM-like"/>
</dbReference>
<dbReference type="InterPro" id="IPR012347">
    <property type="entry name" value="Ferritin-like"/>
</dbReference>
<dbReference type="Pfam" id="PF03713">
    <property type="entry name" value="DUF305"/>
    <property type="match status" value="1"/>
</dbReference>
<keyword evidence="3" id="KW-1185">Reference proteome</keyword>
<dbReference type="Gene3D" id="1.20.1260.10">
    <property type="match status" value="2"/>
</dbReference>
<dbReference type="AlphaFoldDB" id="A0A168PH53"/>
<dbReference type="RefSeq" id="WP_068648604.1">
    <property type="nucleotide sequence ID" value="NZ_CP043611.1"/>
</dbReference>
<accession>A0A168PH53</accession>
<reference evidence="2 3" key="1">
    <citation type="submission" date="2016-03" db="EMBL/GenBank/DDBJ databases">
        <title>Draft genome sequence of Paenibacillus antarcticus CECT 5836.</title>
        <authorList>
            <person name="Shin S.-K."/>
            <person name="Yi H."/>
        </authorList>
    </citation>
    <scope>NUCLEOTIDE SEQUENCE [LARGE SCALE GENOMIC DNA]</scope>
    <source>
        <strain evidence="2 3">CECT 5836</strain>
    </source>
</reference>
<proteinExistence type="predicted"/>
<feature type="domain" description="DUF305" evidence="1">
    <location>
        <begin position="41"/>
        <end position="184"/>
    </location>
</feature>
<evidence type="ECO:0000313" key="3">
    <source>
        <dbReference type="Proteomes" id="UP000077355"/>
    </source>
</evidence>
<evidence type="ECO:0000313" key="2">
    <source>
        <dbReference type="EMBL" id="OAB46754.1"/>
    </source>
</evidence>
<comment type="caution">
    <text evidence="2">The sequence shown here is derived from an EMBL/GenBank/DDBJ whole genome shotgun (WGS) entry which is preliminary data.</text>
</comment>
<dbReference type="PANTHER" id="PTHR36933">
    <property type="entry name" value="SLL0788 PROTEIN"/>
    <property type="match status" value="1"/>
</dbReference>
<organism evidence="2 3">
    <name type="scientific">Paenibacillus antarcticus</name>
    <dbReference type="NCBI Taxonomy" id="253703"/>
    <lineage>
        <taxon>Bacteria</taxon>
        <taxon>Bacillati</taxon>
        <taxon>Bacillota</taxon>
        <taxon>Bacilli</taxon>
        <taxon>Bacillales</taxon>
        <taxon>Paenibacillaceae</taxon>
        <taxon>Paenibacillus</taxon>
    </lineage>
</organism>
<gene>
    <name evidence="2" type="ORF">PBAT_08745</name>
</gene>
<dbReference type="PANTHER" id="PTHR36933:SF1">
    <property type="entry name" value="SLL0788 PROTEIN"/>
    <property type="match status" value="1"/>
</dbReference>
<name>A0A168PH53_9BACL</name>
<dbReference type="EMBL" id="LVJI01000014">
    <property type="protein sequence ID" value="OAB46754.1"/>
    <property type="molecule type" value="Genomic_DNA"/>
</dbReference>
<dbReference type="Proteomes" id="UP000077355">
    <property type="component" value="Unassembled WGS sequence"/>
</dbReference>
<protein>
    <submittedName>
        <fullName evidence="2">DUF305 domain-containing protein</fullName>
    </submittedName>
</protein>
<dbReference type="OrthoDB" id="8603558at2"/>
<sequence>MERKFKLSNVTKAYLDSYYKILNTMIRDMTSVPLTNSISDNFINQMIPHHLAAIEMSRNLLRFTTNLELQTIASNIISEQTKSISNMEAIQYKCSLLVNADYERFQYMNRFKKITEMMFNQMGSAPVTNGINANFVREMIPHHEGAVRMSNNVLHFNICPSLKPILYAIIASQCEGIKKMQQLLQQLNDC</sequence>
<evidence type="ECO:0000259" key="1">
    <source>
        <dbReference type="Pfam" id="PF03713"/>
    </source>
</evidence>